<evidence type="ECO:0000259" key="10">
    <source>
        <dbReference type="PROSITE" id="PS50157"/>
    </source>
</evidence>
<feature type="region of interest" description="Disordered" evidence="8">
    <location>
        <begin position="612"/>
        <end position="639"/>
    </location>
</feature>
<dbReference type="Gene3D" id="3.30.160.60">
    <property type="entry name" value="Classic Zinc Finger"/>
    <property type="match status" value="1"/>
</dbReference>
<keyword evidence="3" id="KW-0677">Repeat</keyword>
<accession>A0ABP1DLW8</accession>
<proteinExistence type="predicted"/>
<dbReference type="PROSITE" id="PS00518">
    <property type="entry name" value="ZF_RING_1"/>
    <property type="match status" value="1"/>
</dbReference>
<dbReference type="PROSITE" id="PS00028">
    <property type="entry name" value="ZINC_FINGER_C2H2_1"/>
    <property type="match status" value="5"/>
</dbReference>
<dbReference type="PANTHER" id="PTHR16515">
    <property type="entry name" value="PR DOMAIN ZINC FINGER PROTEIN"/>
    <property type="match status" value="1"/>
</dbReference>
<evidence type="ECO:0000256" key="8">
    <source>
        <dbReference type="SAM" id="MobiDB-lite"/>
    </source>
</evidence>
<feature type="domain" description="C2H2-type" evidence="10">
    <location>
        <begin position="354"/>
        <end position="377"/>
    </location>
</feature>
<feature type="region of interest" description="Disordered" evidence="8">
    <location>
        <begin position="30"/>
        <end position="66"/>
    </location>
</feature>
<feature type="domain" description="C2H2-type" evidence="10">
    <location>
        <begin position="457"/>
        <end position="485"/>
    </location>
</feature>
<dbReference type="Pfam" id="PF00096">
    <property type="entry name" value="zf-C2H2"/>
    <property type="match status" value="2"/>
</dbReference>
<dbReference type="InterPro" id="IPR036236">
    <property type="entry name" value="Znf_C2H2_sf"/>
</dbReference>
<dbReference type="InterPro" id="IPR013087">
    <property type="entry name" value="Znf_C2H2_type"/>
</dbReference>
<dbReference type="SMART" id="SM00184">
    <property type="entry name" value="RING"/>
    <property type="match status" value="1"/>
</dbReference>
<keyword evidence="6" id="KW-0539">Nucleus</keyword>
<sequence>MSITCPVCKGRSFIDQTAYDGHLGGKKHLQKASALQRASKASTGVTPSTQQLPPSNQSSAGSSSGSQANKSICFKCESTFANEAGMKDHLAAAHGLTFCDNPCRQWIDREQLARHYTLSPNHPKCAKCNKGFRDAGALTSHRSSSHPQVVCTTCNEAVDKDELAEHWKLSSSHPTCVQCDIGFEDMDAYLKHQGVEHIYPCLVCNVGFPTIKARKQHYYDTPASHPRCMECSESVKDEDALRDHIHAVHHLDLCVHCHHYLPTEHVKEAHPEIYCEECDIIFLNEECLSEHYKISGKHGCCVMCDIGFKTEGDQTLHMIFEHEAGPGCKPCHIVFDNVEELHKHYRLTGPPKHPLCPKCGKGFSDEDRLSSHLASDHPKVLCTPCRLYLDVDQLESHFKTSSNHPSCTRCDQGFENRLLFSEHTFGLHPELCCDTCWLAFEESVLLEQHYIESGMHATCPTCMRGFKENVELLDHIQEVHANDKSWEHVNNDEDTSSACDVDEVHDNLDSSGSIVGVLGRNVTTTLMARGSTNISVVSLKPLPSTAGNPDHSDSLKGPASPILSSVTLSTIGQPLVASLPSSEASDIQASVAPTQLANRISVSLNEQLAARGLPEESAESRPARLQSALSSGRTTLAPRPKQSFDCRICKSDPEEPVATMCGHLFCHKCLIQELANHDRCPACDSMILLRLQV</sequence>
<feature type="domain" description="RING-type" evidence="9">
    <location>
        <begin position="646"/>
        <end position="684"/>
    </location>
</feature>
<dbReference type="Pfam" id="PF13923">
    <property type="entry name" value="zf-C3HC4_2"/>
    <property type="match status" value="1"/>
</dbReference>
<feature type="compositionally biased region" description="Polar residues" evidence="8">
    <location>
        <begin position="39"/>
        <end position="54"/>
    </location>
</feature>
<evidence type="ECO:0000256" key="6">
    <source>
        <dbReference type="ARBA" id="ARBA00023242"/>
    </source>
</evidence>
<evidence type="ECO:0000256" key="4">
    <source>
        <dbReference type="ARBA" id="ARBA00022771"/>
    </source>
</evidence>
<name>A0ABP1DLW8_9APHY</name>
<comment type="subcellular location">
    <subcellularLocation>
        <location evidence="1">Nucleus</location>
    </subcellularLocation>
</comment>
<gene>
    <name evidence="11" type="ORF">GFSPODELE1_LOCUS7044</name>
</gene>
<dbReference type="PROSITE" id="PS50157">
    <property type="entry name" value="ZINC_FINGER_C2H2_2"/>
    <property type="match status" value="3"/>
</dbReference>
<evidence type="ECO:0000256" key="3">
    <source>
        <dbReference type="ARBA" id="ARBA00022737"/>
    </source>
</evidence>
<evidence type="ECO:0000256" key="1">
    <source>
        <dbReference type="ARBA" id="ARBA00004123"/>
    </source>
</evidence>
<organism evidence="11 12">
    <name type="scientific">Somion occarium</name>
    <dbReference type="NCBI Taxonomy" id="3059160"/>
    <lineage>
        <taxon>Eukaryota</taxon>
        <taxon>Fungi</taxon>
        <taxon>Dikarya</taxon>
        <taxon>Basidiomycota</taxon>
        <taxon>Agaricomycotina</taxon>
        <taxon>Agaricomycetes</taxon>
        <taxon>Polyporales</taxon>
        <taxon>Cerrenaceae</taxon>
        <taxon>Somion</taxon>
    </lineage>
</organism>
<evidence type="ECO:0000259" key="9">
    <source>
        <dbReference type="PROSITE" id="PS50089"/>
    </source>
</evidence>
<dbReference type="EMBL" id="OZ037948">
    <property type="protein sequence ID" value="CAL1708835.1"/>
    <property type="molecule type" value="Genomic_DNA"/>
</dbReference>
<keyword evidence="5" id="KW-0862">Zinc</keyword>
<evidence type="ECO:0000313" key="11">
    <source>
        <dbReference type="EMBL" id="CAL1708835.1"/>
    </source>
</evidence>
<evidence type="ECO:0000256" key="2">
    <source>
        <dbReference type="ARBA" id="ARBA00022723"/>
    </source>
</evidence>
<evidence type="ECO:0000313" key="12">
    <source>
        <dbReference type="Proteomes" id="UP001497453"/>
    </source>
</evidence>
<feature type="compositionally biased region" description="Low complexity" evidence="8">
    <location>
        <begin position="55"/>
        <end position="66"/>
    </location>
</feature>
<keyword evidence="2" id="KW-0479">Metal-binding</keyword>
<keyword evidence="12" id="KW-1185">Reference proteome</keyword>
<dbReference type="InterPro" id="IPR013083">
    <property type="entry name" value="Znf_RING/FYVE/PHD"/>
</dbReference>
<dbReference type="InterPro" id="IPR001841">
    <property type="entry name" value="Znf_RING"/>
</dbReference>
<dbReference type="SUPFAM" id="SSF57667">
    <property type="entry name" value="beta-beta-alpha zinc fingers"/>
    <property type="match status" value="1"/>
</dbReference>
<dbReference type="Gene3D" id="3.30.40.10">
    <property type="entry name" value="Zinc/RING finger domain, C3HC4 (zinc finger)"/>
    <property type="match status" value="1"/>
</dbReference>
<feature type="domain" description="C2H2-type" evidence="10">
    <location>
        <begin position="123"/>
        <end position="146"/>
    </location>
</feature>
<dbReference type="InterPro" id="IPR050331">
    <property type="entry name" value="Zinc_finger"/>
</dbReference>
<evidence type="ECO:0000256" key="7">
    <source>
        <dbReference type="PROSITE-ProRule" id="PRU00042"/>
    </source>
</evidence>
<protein>
    <submittedName>
        <fullName evidence="11">Uncharacterized protein</fullName>
    </submittedName>
</protein>
<dbReference type="SUPFAM" id="SSF57850">
    <property type="entry name" value="RING/U-box"/>
    <property type="match status" value="1"/>
</dbReference>
<dbReference type="InterPro" id="IPR017907">
    <property type="entry name" value="Znf_RING_CS"/>
</dbReference>
<dbReference type="Proteomes" id="UP001497453">
    <property type="component" value="Chromosome 5"/>
</dbReference>
<evidence type="ECO:0000256" key="5">
    <source>
        <dbReference type="ARBA" id="ARBA00022833"/>
    </source>
</evidence>
<keyword evidence="4 7" id="KW-0863">Zinc-finger</keyword>
<dbReference type="PROSITE" id="PS50089">
    <property type="entry name" value="ZF_RING_2"/>
    <property type="match status" value="1"/>
</dbReference>
<dbReference type="PANTHER" id="PTHR16515:SF49">
    <property type="entry name" value="GASTRULA ZINC FINGER PROTEIN XLCGF49.1-LIKE-RELATED"/>
    <property type="match status" value="1"/>
</dbReference>
<dbReference type="SMART" id="SM00355">
    <property type="entry name" value="ZnF_C2H2"/>
    <property type="match status" value="14"/>
</dbReference>
<reference evidence="12" key="1">
    <citation type="submission" date="2024-04" db="EMBL/GenBank/DDBJ databases">
        <authorList>
            <person name="Shaw F."/>
            <person name="Minotto A."/>
        </authorList>
    </citation>
    <scope>NUCLEOTIDE SEQUENCE [LARGE SCALE GENOMIC DNA]</scope>
</reference>